<dbReference type="OrthoDB" id="1739831at2"/>
<protein>
    <recommendedName>
        <fullName evidence="3">Flagellar protein</fullName>
    </recommendedName>
</protein>
<evidence type="ECO:0000313" key="2">
    <source>
        <dbReference type="Proteomes" id="UP000002030"/>
    </source>
</evidence>
<evidence type="ECO:0000313" key="1">
    <source>
        <dbReference type="EMBL" id="ACZ18898.1"/>
    </source>
</evidence>
<dbReference type="HOGENOM" id="CLU_2095767_0_0_0"/>
<proteinExistence type="predicted"/>
<dbReference type="STRING" id="525903.Taci_0662"/>
<sequence length="119" mass="13240">MFEVGELDLISCVICGKAFVGAKGGSPFCPSCQDEGMRLYLLLRAMLRDFPSLKLSVRDAAEILDVPEEVVKALFVWDYPPLAAQGRDVCPMCGDPSPLGWLCDKCKAYVRHRMVMEDH</sequence>
<dbReference type="KEGG" id="tai:Taci_0662"/>
<dbReference type="AlphaFoldDB" id="D1B9E5"/>
<organism evidence="1 2">
    <name type="scientific">Thermanaerovibrio acidaminovorans (strain ATCC 49978 / DSM 6589 / Su883)</name>
    <name type="common">Selenomonas acidaminovorans</name>
    <dbReference type="NCBI Taxonomy" id="525903"/>
    <lineage>
        <taxon>Bacteria</taxon>
        <taxon>Thermotogati</taxon>
        <taxon>Synergistota</taxon>
        <taxon>Synergistia</taxon>
        <taxon>Synergistales</taxon>
        <taxon>Synergistaceae</taxon>
        <taxon>Thermanaerovibrio</taxon>
    </lineage>
</organism>
<dbReference type="Proteomes" id="UP000002030">
    <property type="component" value="Chromosome"/>
</dbReference>
<accession>D1B9E5</accession>
<dbReference type="eggNOG" id="ENOG5030NET">
    <property type="taxonomic scope" value="Bacteria"/>
</dbReference>
<reference evidence="1 2" key="1">
    <citation type="journal article" date="2009" name="Stand. Genomic Sci.">
        <title>Complete genome sequence of Thermanaerovibrio acidaminovorans type strain (Su883).</title>
        <authorList>
            <person name="Chovatia M."/>
            <person name="Sikorski J."/>
            <person name="Schroder M."/>
            <person name="Lapidus A."/>
            <person name="Nolan M."/>
            <person name="Tice H."/>
            <person name="Glavina Del Rio T."/>
            <person name="Copeland A."/>
            <person name="Cheng J.F."/>
            <person name="Lucas S."/>
            <person name="Chen F."/>
            <person name="Bruce D."/>
            <person name="Goodwin L."/>
            <person name="Pitluck S."/>
            <person name="Ivanova N."/>
            <person name="Mavromatis K."/>
            <person name="Ovchinnikova G."/>
            <person name="Pati A."/>
            <person name="Chen A."/>
            <person name="Palaniappan K."/>
            <person name="Land M."/>
            <person name="Hauser L."/>
            <person name="Chang Y.J."/>
            <person name="Jeffries C.D."/>
            <person name="Chain P."/>
            <person name="Saunders E."/>
            <person name="Detter J.C."/>
            <person name="Brettin T."/>
            <person name="Rohde M."/>
            <person name="Goker M."/>
            <person name="Spring S."/>
            <person name="Bristow J."/>
            <person name="Markowitz V."/>
            <person name="Hugenholtz P."/>
            <person name="Kyrpides N.C."/>
            <person name="Klenk H.P."/>
            <person name="Eisen J.A."/>
        </authorList>
    </citation>
    <scope>NUCLEOTIDE SEQUENCE [LARGE SCALE GENOMIC DNA]</scope>
    <source>
        <strain evidence="2">ATCC 49978 / DSM 6589 / Su883</strain>
    </source>
</reference>
<dbReference type="EnsemblBacteria" id="ACZ18898">
    <property type="protein sequence ID" value="ACZ18898"/>
    <property type="gene ID" value="Taci_0662"/>
</dbReference>
<evidence type="ECO:0008006" key="3">
    <source>
        <dbReference type="Google" id="ProtNLM"/>
    </source>
</evidence>
<gene>
    <name evidence="1" type="ordered locus">Taci_0662</name>
</gene>
<name>D1B9E5_THEAS</name>
<keyword evidence="2" id="KW-1185">Reference proteome</keyword>
<dbReference type="RefSeq" id="WP_012869414.1">
    <property type="nucleotide sequence ID" value="NC_013522.1"/>
</dbReference>
<dbReference type="EMBL" id="CP001818">
    <property type="protein sequence ID" value="ACZ18898.1"/>
    <property type="molecule type" value="Genomic_DNA"/>
</dbReference>